<proteinExistence type="predicted"/>
<keyword evidence="4" id="KW-1185">Reference proteome</keyword>
<feature type="compositionally biased region" description="Basic and acidic residues" evidence="1">
    <location>
        <begin position="629"/>
        <end position="642"/>
    </location>
</feature>
<sequence length="1127" mass="119598">MDTHFSSSALAFSATPASGSAHGSYSFAGGERAVLELRSGKSSALVWFCFLADFDSGFSRVYGFAVRLAAAVAPSSSRRALRVSMDLSLYPKVQLFPILQNLQGVQVVPAAAAPAVAAAAAKAAAAAAAAGTAPHPFLAIGNPADAPPLLNSGALLLVHPNDITEPPSETAAAAVAAAGTAAKHQAVAVDTHSVERPAKKPKKTSSDTASTAAATAENAAELEGHTDAAKSASAEAPAATATGDVVGQKEKAEKSGNDVPAAATGAAAAPTAPTSGAATKKVDLTLEEELQKERLRKRTAGIVSFKWDTRGERLLLSNARGIWASEAPGALRPLLEQTPVAETPGAAGPAAATSELAGHLNIAAQVLALRNLVMPQPSVAADTPPAASSGSDPTAAAAAVATSEVPIHPSGRLGVVPGAICLLERNSSEAPILDCTYSPCSSYVAFVQGRDIHLLLLKHAAAVADAAASQPSAAAASGGEAAKKSPQKRGTLSTNGSQPAVSSRSRSSSISREGGIRCRLTSSPPDFTSGLAEYVAQEEMSRMEGYWWSPDSRFVAFVEFTEAHVPAVRLQRVLDPPQKPPSQQQEKQQRQQVERHLLQQEADLNALLADDLEGSTTAEDLSEYLQQEHQQEQQDEHEKQEKQVQQQEQQQKKRQLPSPSNGVGGKCTRPFTGAASSSGKSFLVTEEHRFPFSGQQNVKARIGIAQVPSVASLLATADSTAASGSAAAAGADGVLEVPCCTRCRNRCSCSSNTDGSNSSSNNSNSSSGNKVCSGVRFVRLPVSDWGDDFYIARVQWIKLRSWQQLESLKLLSHDEVLLLLQQKQQQKEHQQKQQQKQQQQKQRERQEQKQQQQGKQQKQTGPPPVLLLQLQDRLQQELRICVALPFAVPTAKPTNSSNNNISRNKTSSSSTRSKQQNPEEEKQQQEEELRCVCCYKEKRRSWISLHDDLHQLADSLFCTWATDKYQYNQLYLQHMARPDISFQLLPEGNGLRLCSLLAPPQNYSSFFSAARKAAATAAASGASRPAAADASPTAAADEEADGDEDDFYFFMRVIPQIPEEVQNSNSNGTKASGNNCNKSSLLGRALSPVSSHIICARLSRRVLNDIETNLLAAGAAAADQPNKASIS</sequence>
<dbReference type="InterPro" id="IPR002469">
    <property type="entry name" value="Peptidase_S9B_N"/>
</dbReference>
<evidence type="ECO:0000259" key="2">
    <source>
        <dbReference type="Pfam" id="PF00930"/>
    </source>
</evidence>
<dbReference type="Proteomes" id="UP000030763">
    <property type="component" value="Unassembled WGS sequence"/>
</dbReference>
<dbReference type="PANTHER" id="PTHR11731">
    <property type="entry name" value="PROTEASE FAMILY S9B,C DIPEPTIDYL-PEPTIDASE IV-RELATED"/>
    <property type="match status" value="1"/>
</dbReference>
<dbReference type="AlphaFoldDB" id="U6M7X8"/>
<feature type="region of interest" description="Disordered" evidence="1">
    <location>
        <begin position="574"/>
        <end position="594"/>
    </location>
</feature>
<evidence type="ECO:0000313" key="4">
    <source>
        <dbReference type="Proteomes" id="UP000030763"/>
    </source>
</evidence>
<dbReference type="InterPro" id="IPR050278">
    <property type="entry name" value="Serine_Prot_S9B/DPPIV"/>
</dbReference>
<evidence type="ECO:0000313" key="3">
    <source>
        <dbReference type="EMBL" id="CDJ60327.1"/>
    </source>
</evidence>
<feature type="region of interest" description="Disordered" evidence="1">
    <location>
        <begin position="475"/>
        <end position="524"/>
    </location>
</feature>
<feature type="compositionally biased region" description="Low complexity" evidence="1">
    <location>
        <begin position="260"/>
        <end position="279"/>
    </location>
</feature>
<name>U6M7X8_EIMMA</name>
<dbReference type="SUPFAM" id="SSF82171">
    <property type="entry name" value="DPP6 N-terminal domain-like"/>
    <property type="match status" value="1"/>
</dbReference>
<dbReference type="EMBL" id="HG721758">
    <property type="protein sequence ID" value="CDJ60327.1"/>
    <property type="molecule type" value="Genomic_DNA"/>
</dbReference>
<feature type="compositionally biased region" description="Polar residues" evidence="1">
    <location>
        <begin position="488"/>
        <end position="501"/>
    </location>
</feature>
<feature type="compositionally biased region" description="Low complexity" evidence="1">
    <location>
        <begin position="849"/>
        <end position="859"/>
    </location>
</feature>
<feature type="region of interest" description="Disordered" evidence="1">
    <location>
        <begin position="830"/>
        <end position="863"/>
    </location>
</feature>
<feature type="region of interest" description="Disordered" evidence="1">
    <location>
        <begin position="186"/>
        <end position="280"/>
    </location>
</feature>
<feature type="region of interest" description="Disordered" evidence="1">
    <location>
        <begin position="748"/>
        <end position="769"/>
    </location>
</feature>
<dbReference type="VEuPathDB" id="ToxoDB:EMWEY_00006110"/>
<dbReference type="GO" id="GO:0008239">
    <property type="term" value="F:dipeptidyl-peptidase activity"/>
    <property type="evidence" value="ECO:0007669"/>
    <property type="project" value="TreeGrafter"/>
</dbReference>
<dbReference type="Pfam" id="PF00930">
    <property type="entry name" value="DPPIV_N"/>
    <property type="match status" value="1"/>
</dbReference>
<feature type="compositionally biased region" description="Low complexity" evidence="1">
    <location>
        <begin position="229"/>
        <end position="242"/>
    </location>
</feature>
<feature type="region of interest" description="Disordered" evidence="1">
    <location>
        <begin position="892"/>
        <end position="923"/>
    </location>
</feature>
<dbReference type="Gene3D" id="2.140.10.30">
    <property type="entry name" value="Dipeptidylpeptidase IV, N-terminal domain"/>
    <property type="match status" value="1"/>
</dbReference>
<feature type="compositionally biased region" description="Low complexity" evidence="1">
    <location>
        <begin position="502"/>
        <end position="512"/>
    </location>
</feature>
<dbReference type="PANTHER" id="PTHR11731:SF193">
    <property type="entry name" value="DIPEPTIDYL PEPTIDASE 9"/>
    <property type="match status" value="1"/>
</dbReference>
<reference evidence="3" key="2">
    <citation type="submission" date="2013-10" db="EMBL/GenBank/DDBJ databases">
        <authorList>
            <person name="Aslett M."/>
        </authorList>
    </citation>
    <scope>NUCLEOTIDE SEQUENCE [LARGE SCALE GENOMIC DNA]</scope>
    <source>
        <strain evidence="3">Weybridge</strain>
    </source>
</reference>
<feature type="compositionally biased region" description="Low complexity" evidence="1">
    <location>
        <begin position="206"/>
        <end position="219"/>
    </location>
</feature>
<accession>U6M7X8</accession>
<feature type="compositionally biased region" description="Basic and acidic residues" evidence="1">
    <location>
        <begin position="247"/>
        <end position="256"/>
    </location>
</feature>
<evidence type="ECO:0000256" key="1">
    <source>
        <dbReference type="SAM" id="MobiDB-lite"/>
    </source>
</evidence>
<dbReference type="GO" id="GO:0006508">
    <property type="term" value="P:proteolysis"/>
    <property type="evidence" value="ECO:0007669"/>
    <property type="project" value="InterPro"/>
</dbReference>
<organism evidence="3 4">
    <name type="scientific">Eimeria maxima</name>
    <name type="common">Coccidian parasite</name>
    <dbReference type="NCBI Taxonomy" id="5804"/>
    <lineage>
        <taxon>Eukaryota</taxon>
        <taxon>Sar</taxon>
        <taxon>Alveolata</taxon>
        <taxon>Apicomplexa</taxon>
        <taxon>Conoidasida</taxon>
        <taxon>Coccidia</taxon>
        <taxon>Eucoccidiorida</taxon>
        <taxon>Eimeriorina</taxon>
        <taxon>Eimeriidae</taxon>
        <taxon>Eimeria</taxon>
    </lineage>
</organism>
<feature type="region of interest" description="Disordered" evidence="1">
    <location>
        <begin position="1021"/>
        <end position="1040"/>
    </location>
</feature>
<dbReference type="RefSeq" id="XP_013336977.1">
    <property type="nucleotide sequence ID" value="XM_013481523.1"/>
</dbReference>
<gene>
    <name evidence="3" type="ORF">EMWEY_00006110</name>
</gene>
<feature type="compositionally biased region" description="Low complexity" evidence="1">
    <location>
        <begin position="895"/>
        <end position="916"/>
    </location>
</feature>
<dbReference type="GeneID" id="25334597"/>
<feature type="compositionally biased region" description="Low complexity" evidence="1">
    <location>
        <begin position="1021"/>
        <end position="1035"/>
    </location>
</feature>
<feature type="domain" description="Dipeptidylpeptidase IV N-terminal" evidence="2">
    <location>
        <begin position="517"/>
        <end position="583"/>
    </location>
</feature>
<protein>
    <recommendedName>
        <fullName evidence="2">Dipeptidylpeptidase IV N-terminal domain-containing protein</fullName>
    </recommendedName>
</protein>
<feature type="region of interest" description="Disordered" evidence="1">
    <location>
        <begin position="625"/>
        <end position="680"/>
    </location>
</feature>
<reference evidence="3" key="1">
    <citation type="submission" date="2013-10" db="EMBL/GenBank/DDBJ databases">
        <title>Genomic analysis of the causative agents of coccidiosis in chickens.</title>
        <authorList>
            <person name="Reid A.J."/>
            <person name="Blake D."/>
            <person name="Billington K."/>
            <person name="Browne H."/>
            <person name="Dunn M."/>
            <person name="Hung S."/>
            <person name="Kawahara F."/>
            <person name="Miranda-Saavedra D."/>
            <person name="Mourier T."/>
            <person name="Nagra H."/>
            <person name="Otto T.D."/>
            <person name="Rawlings N."/>
            <person name="Sanchez A."/>
            <person name="Sanders M."/>
            <person name="Subramaniam C."/>
            <person name="Tay Y."/>
            <person name="Dear P."/>
            <person name="Doerig C."/>
            <person name="Gruber A."/>
            <person name="Parkinson J."/>
            <person name="Shirley M."/>
            <person name="Wan K.L."/>
            <person name="Berriman M."/>
            <person name="Tomley F."/>
            <person name="Pain A."/>
        </authorList>
    </citation>
    <scope>NUCLEOTIDE SEQUENCE [LARGE SCALE GENOMIC DNA]</scope>
    <source>
        <strain evidence="3">Weybridge</strain>
    </source>
</reference>
<dbReference type="OrthoDB" id="354416at2759"/>